<evidence type="ECO:0000256" key="1">
    <source>
        <dbReference type="SAM" id="Phobius"/>
    </source>
</evidence>
<feature type="transmembrane region" description="Helical" evidence="1">
    <location>
        <begin position="390"/>
        <end position="413"/>
    </location>
</feature>
<dbReference type="Pfam" id="PF01966">
    <property type="entry name" value="HD"/>
    <property type="match status" value="1"/>
</dbReference>
<dbReference type="Proteomes" id="UP000749471">
    <property type="component" value="Unassembled WGS sequence"/>
</dbReference>
<dbReference type="Pfam" id="PF07698">
    <property type="entry name" value="7TM-7TMR_HD"/>
    <property type="match status" value="1"/>
</dbReference>
<dbReference type="InterPro" id="IPR011621">
    <property type="entry name" value="Metal-dep_PHydrolase_7TM_intra"/>
</dbReference>
<dbReference type="InterPro" id="IPR003607">
    <property type="entry name" value="HD/PDEase_dom"/>
</dbReference>
<dbReference type="InterPro" id="IPR006675">
    <property type="entry name" value="HDIG_dom"/>
</dbReference>
<accession>A0ABS6E5S0</accession>
<feature type="domain" description="HD/PDEase" evidence="2">
    <location>
        <begin position="475"/>
        <end position="632"/>
    </location>
</feature>
<dbReference type="InterPro" id="IPR011624">
    <property type="entry name" value="Metal-dep_PHydrolase_7TM_extra"/>
</dbReference>
<dbReference type="RefSeq" id="WP_216519213.1">
    <property type="nucleotide sequence ID" value="NZ_JAHLPM010000007.1"/>
</dbReference>
<feature type="transmembrane region" description="Helical" evidence="1">
    <location>
        <begin position="368"/>
        <end position="384"/>
    </location>
</feature>
<dbReference type="SMART" id="SM00471">
    <property type="entry name" value="HDc"/>
    <property type="match status" value="1"/>
</dbReference>
<dbReference type="EMBL" id="JAHLPM010000007">
    <property type="protein sequence ID" value="MBU5438257.1"/>
    <property type="molecule type" value="Genomic_DNA"/>
</dbReference>
<feature type="transmembrane region" description="Helical" evidence="1">
    <location>
        <begin position="24"/>
        <end position="42"/>
    </location>
</feature>
<organism evidence="3 4">
    <name type="scientific">Tissierella simiarum</name>
    <dbReference type="NCBI Taxonomy" id="2841534"/>
    <lineage>
        <taxon>Bacteria</taxon>
        <taxon>Bacillati</taxon>
        <taxon>Bacillota</taxon>
        <taxon>Tissierellia</taxon>
        <taxon>Tissierellales</taxon>
        <taxon>Tissierellaceae</taxon>
        <taxon>Tissierella</taxon>
    </lineage>
</organism>
<dbReference type="NCBIfam" id="TIGR00277">
    <property type="entry name" value="HDIG"/>
    <property type="match status" value="1"/>
</dbReference>
<keyword evidence="1" id="KW-1133">Transmembrane helix</keyword>
<feature type="transmembrane region" description="Helical" evidence="1">
    <location>
        <begin position="336"/>
        <end position="361"/>
    </location>
</feature>
<dbReference type="PANTHER" id="PTHR36442">
    <property type="entry name" value="CYCLIC-DI-AMP PHOSPHODIESTERASE PGPH"/>
    <property type="match status" value="1"/>
</dbReference>
<dbReference type="PANTHER" id="PTHR36442:SF1">
    <property type="entry name" value="CYCLIC-DI-AMP PHOSPHODIESTERASE PGPH"/>
    <property type="match status" value="1"/>
</dbReference>
<comment type="caution">
    <text evidence="3">The sequence shown here is derived from an EMBL/GenBank/DDBJ whole genome shotgun (WGS) entry which is preliminary data.</text>
</comment>
<evidence type="ECO:0000259" key="2">
    <source>
        <dbReference type="SMART" id="SM00471"/>
    </source>
</evidence>
<evidence type="ECO:0000313" key="4">
    <source>
        <dbReference type="Proteomes" id="UP000749471"/>
    </source>
</evidence>
<reference evidence="3 4" key="1">
    <citation type="submission" date="2021-06" db="EMBL/GenBank/DDBJ databases">
        <authorList>
            <person name="Sun Q."/>
            <person name="Li D."/>
        </authorList>
    </citation>
    <scope>NUCLEOTIDE SEQUENCE [LARGE SCALE GENOMIC DNA]</scope>
    <source>
        <strain evidence="3 4">MSJ-40</strain>
    </source>
</reference>
<feature type="transmembrane region" description="Helical" evidence="1">
    <location>
        <begin position="304"/>
        <end position="324"/>
    </location>
</feature>
<keyword evidence="1" id="KW-0472">Membrane</keyword>
<dbReference type="CDD" id="cd00077">
    <property type="entry name" value="HDc"/>
    <property type="match status" value="1"/>
</dbReference>
<proteinExistence type="predicted"/>
<evidence type="ECO:0000313" key="3">
    <source>
        <dbReference type="EMBL" id="MBU5438257.1"/>
    </source>
</evidence>
<dbReference type="Pfam" id="PF07697">
    <property type="entry name" value="7TMR-HDED"/>
    <property type="match status" value="1"/>
</dbReference>
<dbReference type="InterPro" id="IPR006674">
    <property type="entry name" value="HD_domain"/>
</dbReference>
<dbReference type="InterPro" id="IPR052722">
    <property type="entry name" value="PgpH_phosphodiesterase"/>
</dbReference>
<sequence>MEKDNRKNKDNQRSKFSLIKNKRYFNGLLLVCFTAILFFITIHKVETNKLNIKLGDIAPDEIRATKEIIDEIATNKLKKEAVDRVEPKYRITPSVQMTMKNTIKDFLDIVRDLKSQDNISFNKKVALLKEQSQIELSQKELYIALRMDYKGLNSFENTIIDLINQIMGNGIREDELDYEKENIKNIFETLKITEEEKKLGLALFNATIQPNKFIDIEATERKKEEEAGKIEPVIIKEHQVIARKGDKIDQHTLELIKESGLLKNDKEYKTSLIIGVILLLLLILSIMLGYIYYFNRQILFNNQFLIFLIIILLTILISEGLYNLSPYIMPVSTGALLVSILIDPRLALMVNLFISFILGFVLKLDTSIIAMFLVGGSIGALMVIKQQQRYNILINGLLIGFINILTLISFTLIKGIEIGDILTKGGYSLLNGMICGILTIGTLPIWENTFAILTPLKLLELSNPNQPLLKKLLLEAPGTYHHSVLVGNLSEAAAEAIDANPLIVRVGSYYHDIGKTKRPYYFKENQFGMDNPHDKLQPMQSTQIITSHTLDGIALGKEHKLPTEILDIIEQHHGNTAVVYFYHKARELNKDMDIDINEFRYKGKKPQTKEAALVMLADSTEAAVRSIKGPTKEKIEEMVKKVVKGKLDDGQLDECDVTLKEINIIINSFIKVLIGIFHDRIEYPTLEANGKEES</sequence>
<feature type="transmembrane region" description="Helical" evidence="1">
    <location>
        <begin position="272"/>
        <end position="292"/>
    </location>
</feature>
<protein>
    <submittedName>
        <fullName evidence="3">HDIG domain-containing protein</fullName>
    </submittedName>
</protein>
<name>A0ABS6E5S0_9FIRM</name>
<gene>
    <name evidence="3" type="ORF">KQI42_09570</name>
</gene>
<keyword evidence="4" id="KW-1185">Reference proteome</keyword>
<keyword evidence="1" id="KW-0812">Transmembrane</keyword>